<keyword evidence="4" id="KW-1185">Reference proteome</keyword>
<dbReference type="Proteomes" id="UP000005139">
    <property type="component" value="Unassembled WGS sequence"/>
</dbReference>
<evidence type="ECO:0000313" key="4">
    <source>
        <dbReference type="Proteomes" id="UP000005139"/>
    </source>
</evidence>
<dbReference type="Pfam" id="PF05833">
    <property type="entry name" value="NFACT_N"/>
    <property type="match status" value="1"/>
</dbReference>
<dbReference type="GO" id="GO:0043023">
    <property type="term" value="F:ribosomal large subunit binding"/>
    <property type="evidence" value="ECO:0007669"/>
    <property type="project" value="TreeGrafter"/>
</dbReference>
<gene>
    <name evidence="3" type="ORF">TcarDRAFT_2093</name>
</gene>
<dbReference type="InterPro" id="IPR051608">
    <property type="entry name" value="RQC_Subunit_NEMF"/>
</dbReference>
<name>A1HMZ0_9FIRM</name>
<dbReference type="PANTHER" id="PTHR15239:SF6">
    <property type="entry name" value="RIBOSOME QUALITY CONTROL COMPLEX SUBUNIT NEMF"/>
    <property type="match status" value="1"/>
</dbReference>
<feature type="domain" description="NFACT RNA-binding" evidence="2">
    <location>
        <begin position="362"/>
        <end position="448"/>
    </location>
</feature>
<proteinExistence type="predicted"/>
<protein>
    <recommendedName>
        <fullName evidence="2">NFACT RNA-binding domain-containing protein</fullName>
    </recommendedName>
</protein>
<sequence length="478" mass="52805">MNPGGIASKTLAVELMGKYSNIIFIRDNSIVDAIRRIPASLSRRRQVLPGRPYLHPPARDGVNLLDITTETFLTKLCSVKNGLLTKAIIDVSVGIGPLTAKELVWRAGLPADIKIDQLDTADFASLAEAVQDLVSPLRNGSIQPAVVVDDQDSLIALAAYPLEHLNGYKTCFFPTMNEAVIFALGLDKIRRLPGKDVLEKVLSAELARLQRKITTLKQESDEALSAETWRQLADIIMANVYQIPKGVNQVKLPNLYDSHGDDSYVTIELDPLLTPVENAQSLYAKYNKLKRAQKLVAAQLQQCRQELAYLESIQLSLNQATSSLEIAEIRQELAAAGYLPQDSRNRRQVPASSTPLTGTTRGGFKFIAGKNNTQNDLVTFKVARPDDIWLHAKDIPGAHVILQCHGEEPADLDLWEAAQVAAYFSKGRQSSNVPVDFTRRRHVKKPAGAKPGFVIYEHQKTLYVTPDENLVTSLIDDK</sequence>
<keyword evidence="1" id="KW-0175">Coiled coil</keyword>
<comment type="caution">
    <text evidence="3">The sequence shown here is derived from an EMBL/GenBank/DDBJ whole genome shotgun (WGS) entry which is preliminary data.</text>
</comment>
<dbReference type="AlphaFoldDB" id="A1HMZ0"/>
<feature type="coiled-coil region" evidence="1">
    <location>
        <begin position="199"/>
        <end position="226"/>
    </location>
</feature>
<dbReference type="eggNOG" id="COG1293">
    <property type="taxonomic scope" value="Bacteria"/>
</dbReference>
<dbReference type="InterPro" id="IPR008532">
    <property type="entry name" value="NFACT_RNA-bd"/>
</dbReference>
<reference evidence="3 4" key="1">
    <citation type="submission" date="2007-01" db="EMBL/GenBank/DDBJ databases">
        <title>Annotation of the draft genome assembly of Thermosinus carboxydivorans Nor1.</title>
        <authorList>
            <consortium name="US DOE Joint Genome Institute (JGI-ORNL)"/>
            <person name="Larimer F."/>
            <person name="Land M."/>
            <person name="Hauser L."/>
        </authorList>
    </citation>
    <scope>NUCLEOTIDE SEQUENCE [LARGE SCALE GENOMIC DNA]</scope>
    <source>
        <strain evidence="3 4">Nor1</strain>
    </source>
</reference>
<evidence type="ECO:0000259" key="2">
    <source>
        <dbReference type="Pfam" id="PF05670"/>
    </source>
</evidence>
<dbReference type="Gene3D" id="2.30.310.10">
    <property type="entry name" value="ibrinogen binding protein from staphylococcus aureus domain"/>
    <property type="match status" value="1"/>
</dbReference>
<organism evidence="3 4">
    <name type="scientific">Thermosinus carboxydivorans Nor1</name>
    <dbReference type="NCBI Taxonomy" id="401526"/>
    <lineage>
        <taxon>Bacteria</taxon>
        <taxon>Bacillati</taxon>
        <taxon>Bacillota</taxon>
        <taxon>Negativicutes</taxon>
        <taxon>Selenomonadales</taxon>
        <taxon>Sporomusaceae</taxon>
        <taxon>Thermosinus</taxon>
    </lineage>
</organism>
<accession>A1HMZ0</accession>
<dbReference type="GO" id="GO:0072344">
    <property type="term" value="P:rescue of stalled ribosome"/>
    <property type="evidence" value="ECO:0007669"/>
    <property type="project" value="TreeGrafter"/>
</dbReference>
<dbReference type="SUPFAM" id="SSF46946">
    <property type="entry name" value="S13-like H2TH domain"/>
    <property type="match status" value="1"/>
</dbReference>
<dbReference type="Pfam" id="PF05670">
    <property type="entry name" value="NFACT-R_1"/>
    <property type="match status" value="1"/>
</dbReference>
<dbReference type="EMBL" id="AAWL01000002">
    <property type="protein sequence ID" value="EAX48621.1"/>
    <property type="molecule type" value="Genomic_DNA"/>
</dbReference>
<dbReference type="GO" id="GO:1990112">
    <property type="term" value="C:RQC complex"/>
    <property type="evidence" value="ECO:0007669"/>
    <property type="project" value="TreeGrafter"/>
</dbReference>
<dbReference type="InterPro" id="IPR010979">
    <property type="entry name" value="Ribosomal_uS13-like_H2TH"/>
</dbReference>
<dbReference type="RefSeq" id="WP_007288392.1">
    <property type="nucleotide sequence ID" value="NZ_AAWL01000002.1"/>
</dbReference>
<evidence type="ECO:0000256" key="1">
    <source>
        <dbReference type="SAM" id="Coils"/>
    </source>
</evidence>
<evidence type="ECO:0000313" key="3">
    <source>
        <dbReference type="EMBL" id="EAX48621.1"/>
    </source>
</evidence>
<dbReference type="PANTHER" id="PTHR15239">
    <property type="entry name" value="NUCLEAR EXPORT MEDIATOR FACTOR NEMF"/>
    <property type="match status" value="1"/>
</dbReference>
<reference evidence="3 4" key="2">
    <citation type="submission" date="2007-01" db="EMBL/GenBank/DDBJ databases">
        <title>Sequencing of the draft genome and assembly of Thermosinus carboxydivorans Nor1.</title>
        <authorList>
            <consortium name="US DOE Joint Genome Institute (JGI-PGF)"/>
            <person name="Copeland A."/>
            <person name="Lucas S."/>
            <person name="Lapidus A."/>
            <person name="Barry K."/>
            <person name="Glavina del Rio T."/>
            <person name="Dalin E."/>
            <person name="Tice H."/>
            <person name="Bruce D."/>
            <person name="Pitluck S."/>
            <person name="Richardson P."/>
        </authorList>
    </citation>
    <scope>NUCLEOTIDE SEQUENCE [LARGE SCALE GENOMIC DNA]</scope>
    <source>
        <strain evidence="3 4">Nor1</strain>
    </source>
</reference>
<dbReference type="GO" id="GO:0000049">
    <property type="term" value="F:tRNA binding"/>
    <property type="evidence" value="ECO:0007669"/>
    <property type="project" value="TreeGrafter"/>
</dbReference>